<dbReference type="PANTHER" id="PTHR39338:SF6">
    <property type="entry name" value="BLL5662 PROTEIN"/>
    <property type="match status" value="1"/>
</dbReference>
<feature type="region of interest" description="Disordered" evidence="1">
    <location>
        <begin position="69"/>
        <end position="101"/>
    </location>
</feature>
<name>A0A2W5SAZ7_CERSP</name>
<dbReference type="EMBL" id="QFQS01000003">
    <property type="protein sequence ID" value="PZQ97224.1"/>
    <property type="molecule type" value="Genomic_DNA"/>
</dbReference>
<organism evidence="2 3">
    <name type="scientific">Cereibacter sphaeroides</name>
    <name type="common">Rhodobacter sphaeroides</name>
    <dbReference type="NCBI Taxonomy" id="1063"/>
    <lineage>
        <taxon>Bacteria</taxon>
        <taxon>Pseudomonadati</taxon>
        <taxon>Pseudomonadota</taxon>
        <taxon>Alphaproteobacteria</taxon>
        <taxon>Rhodobacterales</taxon>
        <taxon>Paracoccaceae</taxon>
        <taxon>Cereibacter</taxon>
    </lineage>
</organism>
<evidence type="ECO:0000313" key="2">
    <source>
        <dbReference type="EMBL" id="PZQ97224.1"/>
    </source>
</evidence>
<dbReference type="Gene3D" id="3.40.50.410">
    <property type="entry name" value="von Willebrand factor, type A domain"/>
    <property type="match status" value="1"/>
</dbReference>
<protein>
    <submittedName>
        <fullName evidence="2">VWA containing CoxE family protein</fullName>
    </submittedName>
</protein>
<evidence type="ECO:0000313" key="3">
    <source>
        <dbReference type="Proteomes" id="UP000248975"/>
    </source>
</evidence>
<dbReference type="CDD" id="cd00198">
    <property type="entry name" value="vWFA"/>
    <property type="match status" value="1"/>
</dbReference>
<dbReference type="SUPFAM" id="SSF53300">
    <property type="entry name" value="vWA-like"/>
    <property type="match status" value="1"/>
</dbReference>
<gene>
    <name evidence="2" type="ORF">DI533_15955</name>
</gene>
<dbReference type="Proteomes" id="UP000248975">
    <property type="component" value="Unassembled WGS sequence"/>
</dbReference>
<evidence type="ECO:0000256" key="1">
    <source>
        <dbReference type="SAM" id="MobiDB-lite"/>
    </source>
</evidence>
<dbReference type="Pfam" id="PF05762">
    <property type="entry name" value="VWA_CoxE"/>
    <property type="match status" value="1"/>
</dbReference>
<comment type="caution">
    <text evidence="2">The sequence shown here is derived from an EMBL/GenBank/DDBJ whole genome shotgun (WGS) entry which is preliminary data.</text>
</comment>
<reference evidence="2 3" key="1">
    <citation type="submission" date="2017-08" db="EMBL/GenBank/DDBJ databases">
        <title>Infants hospitalized years apart are colonized by the same room-sourced microbial strains.</title>
        <authorList>
            <person name="Brooks B."/>
            <person name="Olm M.R."/>
            <person name="Firek B.A."/>
            <person name="Baker R."/>
            <person name="Thomas B.C."/>
            <person name="Morowitz M.J."/>
            <person name="Banfield J.F."/>
        </authorList>
    </citation>
    <scope>NUCLEOTIDE SEQUENCE [LARGE SCALE GENOMIC DNA]</scope>
    <source>
        <strain evidence="2">S2_003_000_R2_11</strain>
    </source>
</reference>
<dbReference type="AlphaFoldDB" id="A0A2W5SAZ7"/>
<accession>A0A2W5SAZ7</accession>
<dbReference type="PANTHER" id="PTHR39338">
    <property type="entry name" value="BLL5662 PROTEIN-RELATED"/>
    <property type="match status" value="1"/>
</dbReference>
<sequence length="358" mass="39344">MRATGFRVAPEQGIGFMHAVALLGPRSMEDIRQAALATLSPQPDRRVEFEALFQSYFWGDAGLIGAASEDEETPVKDDAPQTELPAAEPEEATGGEIAAGEHRKGMRDFDSDDDRLEHFARALSHALPVRQSFRSIRAPSHGKPDLRRSLRVIVKADGDVPDLLMRKRRSVQRKLLLLIDISGSMRMHTEEYLKVAHAAVQGAPQTEVFTFGTGLTRITTALRIRDRGRALEQASKLVDDWDGGTRIGSALLAFLSVPRFAAFARGAAILLLTDGLERGSPVEMELAFRRLSSRAYRLSLCTPLAADPRYRPRTAALSSVLSLLDDLVSGASIPELTQFILSLARPARPARDIWREAA</sequence>
<dbReference type="InterPro" id="IPR036465">
    <property type="entry name" value="vWFA_dom_sf"/>
</dbReference>
<dbReference type="InterPro" id="IPR008912">
    <property type="entry name" value="Uncharacterised_CoxE"/>
</dbReference>
<proteinExistence type="predicted"/>